<dbReference type="AlphaFoldDB" id="A0A919QY99"/>
<evidence type="ECO:0000313" key="2">
    <source>
        <dbReference type="EMBL" id="GII75488.1"/>
    </source>
</evidence>
<reference evidence="2" key="1">
    <citation type="submission" date="2021-01" db="EMBL/GenBank/DDBJ databases">
        <title>Whole genome shotgun sequence of Sphaerisporangium rufum NBRC 109079.</title>
        <authorList>
            <person name="Komaki H."/>
            <person name="Tamura T."/>
        </authorList>
    </citation>
    <scope>NUCLEOTIDE SEQUENCE</scope>
    <source>
        <strain evidence="2">NBRC 109079</strain>
    </source>
</reference>
<evidence type="ECO:0000313" key="3">
    <source>
        <dbReference type="Proteomes" id="UP000655287"/>
    </source>
</evidence>
<protein>
    <submittedName>
        <fullName evidence="2">Uncharacterized protein</fullName>
    </submittedName>
</protein>
<sequence length="74" mass="7697">MAAVRRTLPDTDANVGPRVSSGRNPSRGPVKRSMRATAARATKGNDLSTTGVFRCALLAGVSRAGLQGWIDTGN</sequence>
<dbReference type="EMBL" id="BOOU01000006">
    <property type="protein sequence ID" value="GII75488.1"/>
    <property type="molecule type" value="Genomic_DNA"/>
</dbReference>
<keyword evidence="3" id="KW-1185">Reference proteome</keyword>
<evidence type="ECO:0000256" key="1">
    <source>
        <dbReference type="SAM" id="MobiDB-lite"/>
    </source>
</evidence>
<accession>A0A919QY99</accession>
<proteinExistence type="predicted"/>
<gene>
    <name evidence="2" type="ORF">Sru01_04700</name>
</gene>
<feature type="region of interest" description="Disordered" evidence="1">
    <location>
        <begin position="1"/>
        <end position="44"/>
    </location>
</feature>
<name>A0A919QY99_9ACTN</name>
<comment type="caution">
    <text evidence="2">The sequence shown here is derived from an EMBL/GenBank/DDBJ whole genome shotgun (WGS) entry which is preliminary data.</text>
</comment>
<dbReference type="Proteomes" id="UP000655287">
    <property type="component" value="Unassembled WGS sequence"/>
</dbReference>
<organism evidence="2 3">
    <name type="scientific">Sphaerisporangium rufum</name>
    <dbReference type="NCBI Taxonomy" id="1381558"/>
    <lineage>
        <taxon>Bacteria</taxon>
        <taxon>Bacillati</taxon>
        <taxon>Actinomycetota</taxon>
        <taxon>Actinomycetes</taxon>
        <taxon>Streptosporangiales</taxon>
        <taxon>Streptosporangiaceae</taxon>
        <taxon>Sphaerisporangium</taxon>
    </lineage>
</organism>